<name>A0AAD8J115_9APIA</name>
<protein>
    <submittedName>
        <fullName evidence="3">Serpin-zxa</fullName>
    </submittedName>
</protein>
<dbReference type="PANTHER" id="PTHR11461">
    <property type="entry name" value="SERINE PROTEASE INHIBITOR, SERPIN"/>
    <property type="match status" value="1"/>
</dbReference>
<dbReference type="InterPro" id="IPR000215">
    <property type="entry name" value="Serpin_fam"/>
</dbReference>
<comment type="similarity">
    <text evidence="1">Belongs to the serpin family.</text>
</comment>
<dbReference type="AlphaFoldDB" id="A0AAD8J115"/>
<organism evidence="3 4">
    <name type="scientific">Heracleum sosnowskyi</name>
    <dbReference type="NCBI Taxonomy" id="360622"/>
    <lineage>
        <taxon>Eukaryota</taxon>
        <taxon>Viridiplantae</taxon>
        <taxon>Streptophyta</taxon>
        <taxon>Embryophyta</taxon>
        <taxon>Tracheophyta</taxon>
        <taxon>Spermatophyta</taxon>
        <taxon>Magnoliopsida</taxon>
        <taxon>eudicotyledons</taxon>
        <taxon>Gunneridae</taxon>
        <taxon>Pentapetalae</taxon>
        <taxon>asterids</taxon>
        <taxon>campanulids</taxon>
        <taxon>Apiales</taxon>
        <taxon>Apiaceae</taxon>
        <taxon>Apioideae</taxon>
        <taxon>apioid superclade</taxon>
        <taxon>Tordylieae</taxon>
        <taxon>Tordyliinae</taxon>
        <taxon>Heracleum</taxon>
    </lineage>
</organism>
<dbReference type="SUPFAM" id="SSF56574">
    <property type="entry name" value="Serpins"/>
    <property type="match status" value="1"/>
</dbReference>
<dbReference type="EMBL" id="JAUIZM010000002">
    <property type="protein sequence ID" value="KAK1395724.1"/>
    <property type="molecule type" value="Genomic_DNA"/>
</dbReference>
<proteinExistence type="inferred from homology"/>
<dbReference type="GO" id="GO:0005615">
    <property type="term" value="C:extracellular space"/>
    <property type="evidence" value="ECO:0007669"/>
    <property type="project" value="InterPro"/>
</dbReference>
<evidence type="ECO:0000256" key="1">
    <source>
        <dbReference type="ARBA" id="ARBA00009500"/>
    </source>
</evidence>
<dbReference type="InterPro" id="IPR023796">
    <property type="entry name" value="Serpin_dom"/>
</dbReference>
<dbReference type="InterPro" id="IPR036186">
    <property type="entry name" value="Serpin_sf"/>
</dbReference>
<dbReference type="Proteomes" id="UP001237642">
    <property type="component" value="Unassembled WGS sequence"/>
</dbReference>
<accession>A0AAD8J115</accession>
<dbReference type="InterPro" id="IPR042185">
    <property type="entry name" value="Serpin_sf_2"/>
</dbReference>
<evidence type="ECO:0000313" key="3">
    <source>
        <dbReference type="EMBL" id="KAK1395724.1"/>
    </source>
</evidence>
<reference evidence="3" key="1">
    <citation type="submission" date="2023-02" db="EMBL/GenBank/DDBJ databases">
        <title>Genome of toxic invasive species Heracleum sosnowskyi carries increased number of genes despite the absence of recent whole-genome duplications.</title>
        <authorList>
            <person name="Schelkunov M."/>
            <person name="Shtratnikova V."/>
            <person name="Makarenko M."/>
            <person name="Klepikova A."/>
            <person name="Omelchenko D."/>
            <person name="Novikova G."/>
            <person name="Obukhova E."/>
            <person name="Bogdanov V."/>
            <person name="Penin A."/>
            <person name="Logacheva M."/>
        </authorList>
    </citation>
    <scope>NUCLEOTIDE SEQUENCE</scope>
    <source>
        <strain evidence="3">Hsosn_3</strain>
        <tissue evidence="3">Leaf</tissue>
    </source>
</reference>
<dbReference type="GO" id="GO:0004867">
    <property type="term" value="F:serine-type endopeptidase inhibitor activity"/>
    <property type="evidence" value="ECO:0007669"/>
    <property type="project" value="InterPro"/>
</dbReference>
<dbReference type="Gene3D" id="2.30.39.10">
    <property type="entry name" value="Alpha-1-antitrypsin, domain 1"/>
    <property type="match status" value="1"/>
</dbReference>
<dbReference type="InterPro" id="IPR042178">
    <property type="entry name" value="Serpin_sf_1"/>
</dbReference>
<evidence type="ECO:0000313" key="4">
    <source>
        <dbReference type="Proteomes" id="UP001237642"/>
    </source>
</evidence>
<keyword evidence="4" id="KW-1185">Reference proteome</keyword>
<dbReference type="PANTHER" id="PTHR11461:SF211">
    <property type="entry name" value="GH10112P-RELATED"/>
    <property type="match status" value="1"/>
</dbReference>
<feature type="domain" description="Serpin" evidence="2">
    <location>
        <begin position="10"/>
        <end position="128"/>
    </location>
</feature>
<comment type="caution">
    <text evidence="3">The sequence shown here is derived from an EMBL/GenBank/DDBJ whole genome shotgun (WGS) entry which is preliminary data.</text>
</comment>
<reference evidence="3" key="2">
    <citation type="submission" date="2023-05" db="EMBL/GenBank/DDBJ databases">
        <authorList>
            <person name="Schelkunov M.I."/>
        </authorList>
    </citation>
    <scope>NUCLEOTIDE SEQUENCE</scope>
    <source>
        <strain evidence="3">Hsosn_3</strain>
        <tissue evidence="3">Leaf</tissue>
    </source>
</reference>
<dbReference type="Pfam" id="PF00079">
    <property type="entry name" value="Serpin"/>
    <property type="match status" value="1"/>
</dbReference>
<dbReference type="Gene3D" id="3.30.497.10">
    <property type="entry name" value="Antithrombin, subunit I, domain 2"/>
    <property type="match status" value="1"/>
</dbReference>
<evidence type="ECO:0000259" key="2">
    <source>
        <dbReference type="Pfam" id="PF00079"/>
    </source>
</evidence>
<sequence length="129" mass="15128">MLYVFAGMYIFTHALYFKGAWRGTFNPYLTEDYDFHFLNGDSIRVPFMTTYFKNRFISVFDGFKVLKLLYKPSRTQYSNDRSFHMCIFLPDAKDGLPALLEKAGSESDFVNRHVPNEIVEVGKFRIPKI</sequence>
<gene>
    <name evidence="3" type="ORF">POM88_005587</name>
</gene>